<dbReference type="InterPro" id="IPR036249">
    <property type="entry name" value="Thioredoxin-like_sf"/>
</dbReference>
<dbReference type="PROSITE" id="PS51352">
    <property type="entry name" value="THIOREDOXIN_2"/>
    <property type="match status" value="1"/>
</dbReference>
<gene>
    <name evidence="2" type="ORF">COA71_03480</name>
</gene>
<dbReference type="PANTHER" id="PTHR42852">
    <property type="entry name" value="THIOL:DISULFIDE INTERCHANGE PROTEIN DSBE"/>
    <property type="match status" value="1"/>
</dbReference>
<protein>
    <recommendedName>
        <fullName evidence="1">Thioredoxin domain-containing protein</fullName>
    </recommendedName>
</protein>
<dbReference type="CDD" id="cd02966">
    <property type="entry name" value="TlpA_like_family"/>
    <property type="match status" value="1"/>
</dbReference>
<dbReference type="AlphaFoldDB" id="A0A2A5CGR9"/>
<dbReference type="PANTHER" id="PTHR42852:SF13">
    <property type="entry name" value="PROTEIN DIPZ"/>
    <property type="match status" value="1"/>
</dbReference>
<dbReference type="PROSITE" id="PS51257">
    <property type="entry name" value="PROKAR_LIPOPROTEIN"/>
    <property type="match status" value="1"/>
</dbReference>
<dbReference type="InterPro" id="IPR013766">
    <property type="entry name" value="Thioredoxin_domain"/>
</dbReference>
<dbReference type="EMBL" id="NVWI01000002">
    <property type="protein sequence ID" value="PCJ42586.1"/>
    <property type="molecule type" value="Genomic_DNA"/>
</dbReference>
<dbReference type="Proteomes" id="UP000228987">
    <property type="component" value="Unassembled WGS sequence"/>
</dbReference>
<dbReference type="GO" id="GO:0016491">
    <property type="term" value="F:oxidoreductase activity"/>
    <property type="evidence" value="ECO:0007669"/>
    <property type="project" value="InterPro"/>
</dbReference>
<name>A0A2A5CGR9_9GAMM</name>
<dbReference type="InterPro" id="IPR000866">
    <property type="entry name" value="AhpC/TSA"/>
</dbReference>
<evidence type="ECO:0000313" key="3">
    <source>
        <dbReference type="Proteomes" id="UP000228987"/>
    </source>
</evidence>
<evidence type="ECO:0000313" key="2">
    <source>
        <dbReference type="EMBL" id="PCJ42586.1"/>
    </source>
</evidence>
<reference evidence="3" key="1">
    <citation type="submission" date="2017-08" db="EMBL/GenBank/DDBJ databases">
        <title>A dynamic microbial community with high functional redundancy inhabits the cold, oxic subseafloor aquifer.</title>
        <authorList>
            <person name="Tully B.J."/>
            <person name="Wheat C.G."/>
            <person name="Glazer B.T."/>
            <person name="Huber J.A."/>
        </authorList>
    </citation>
    <scope>NUCLEOTIDE SEQUENCE [LARGE SCALE GENOMIC DNA]</scope>
</reference>
<sequence>MMYRLAGKTTSSLALLLLLFACTEVEERPVQAGSITISDVQIDASGESATFQDLGGRPLEISSFAGRKLIVNYWATWCAPCIEEIPALSRAAEILGPEGYVFVLASDESLETISAFIAENEFSGNFIKLNSFFATHGIQAVPSTVLYDESGQEINSWLGAYEWDSPELLTELRSF</sequence>
<dbReference type="InterPro" id="IPR050553">
    <property type="entry name" value="Thioredoxin_ResA/DsbE_sf"/>
</dbReference>
<feature type="domain" description="Thioredoxin" evidence="1">
    <location>
        <begin position="40"/>
        <end position="175"/>
    </location>
</feature>
<dbReference type="SUPFAM" id="SSF52833">
    <property type="entry name" value="Thioredoxin-like"/>
    <property type="match status" value="1"/>
</dbReference>
<dbReference type="Gene3D" id="3.40.30.10">
    <property type="entry name" value="Glutaredoxin"/>
    <property type="match status" value="1"/>
</dbReference>
<accession>A0A2A5CGR9</accession>
<comment type="caution">
    <text evidence="2">The sequence shown here is derived from an EMBL/GenBank/DDBJ whole genome shotgun (WGS) entry which is preliminary data.</text>
</comment>
<dbReference type="Pfam" id="PF00578">
    <property type="entry name" value="AhpC-TSA"/>
    <property type="match status" value="1"/>
</dbReference>
<proteinExistence type="predicted"/>
<dbReference type="GO" id="GO:0016209">
    <property type="term" value="F:antioxidant activity"/>
    <property type="evidence" value="ECO:0007669"/>
    <property type="project" value="InterPro"/>
</dbReference>
<evidence type="ECO:0000259" key="1">
    <source>
        <dbReference type="PROSITE" id="PS51352"/>
    </source>
</evidence>
<organism evidence="2 3">
    <name type="scientific">SAR86 cluster bacterium</name>
    <dbReference type="NCBI Taxonomy" id="2030880"/>
    <lineage>
        <taxon>Bacteria</taxon>
        <taxon>Pseudomonadati</taxon>
        <taxon>Pseudomonadota</taxon>
        <taxon>Gammaproteobacteria</taxon>
        <taxon>SAR86 cluster</taxon>
    </lineage>
</organism>